<name>A0A0F9DCX4_9ZZZZ</name>
<organism evidence="1">
    <name type="scientific">marine sediment metagenome</name>
    <dbReference type="NCBI Taxonomy" id="412755"/>
    <lineage>
        <taxon>unclassified sequences</taxon>
        <taxon>metagenomes</taxon>
        <taxon>ecological metagenomes</taxon>
    </lineage>
</organism>
<accession>A0A0F9DCX4</accession>
<comment type="caution">
    <text evidence="1">The sequence shown here is derived from an EMBL/GenBank/DDBJ whole genome shotgun (WGS) entry which is preliminary data.</text>
</comment>
<proteinExistence type="predicted"/>
<reference evidence="1" key="1">
    <citation type="journal article" date="2015" name="Nature">
        <title>Complex archaea that bridge the gap between prokaryotes and eukaryotes.</title>
        <authorList>
            <person name="Spang A."/>
            <person name="Saw J.H."/>
            <person name="Jorgensen S.L."/>
            <person name="Zaremba-Niedzwiedzka K."/>
            <person name="Martijn J."/>
            <person name="Lind A.E."/>
            <person name="van Eijk R."/>
            <person name="Schleper C."/>
            <person name="Guy L."/>
            <person name="Ettema T.J."/>
        </authorList>
    </citation>
    <scope>NUCLEOTIDE SEQUENCE</scope>
</reference>
<dbReference type="AlphaFoldDB" id="A0A0F9DCX4"/>
<gene>
    <name evidence="1" type="ORF">LCGC14_2561980</name>
</gene>
<dbReference type="EMBL" id="LAZR01042312">
    <property type="protein sequence ID" value="KKL09828.1"/>
    <property type="molecule type" value="Genomic_DNA"/>
</dbReference>
<protein>
    <submittedName>
        <fullName evidence="1">Uncharacterized protein</fullName>
    </submittedName>
</protein>
<sequence>MAAGTVTIKGPYTLDDTATMASELTSEAGAIVKSLTSWQDSGTRQVWFAVLTEA</sequence>
<evidence type="ECO:0000313" key="1">
    <source>
        <dbReference type="EMBL" id="KKL09828.1"/>
    </source>
</evidence>